<proteinExistence type="predicted"/>
<dbReference type="EMBL" id="FR719194">
    <property type="protein sequence ID" value="CBX81506.1"/>
    <property type="molecule type" value="Genomic_DNA"/>
</dbReference>
<sequence>MITTHSQLISTAITLVFSTQSLSVVTPPRTAHDITENYFNHSTNCGSENKPAFLCSGVLLRATAVSDNYHSWDPSPQSLESGGVSFSYLRKDAKFTRLAYGYKNGMIFYPHNKAPSDKDQIEVLCAFPVDADTVNREHKGCGYHAFYPAASKSCRTMGIRTAHDWYQHYKSIDHNSHQHQCGFDTQESASRNGYYFLQSLEARRLMGYKFLSTQNELRLASWQPGSPGKLPLQAFFYIDGGLSNAQHDQRDFYQQTGNVVPVIRLTLPTSLHSDATFNYRAGDQAVNAIPTVSKTNISG</sequence>
<evidence type="ECO:0000313" key="1">
    <source>
        <dbReference type="EMBL" id="CBX81506.1"/>
    </source>
</evidence>
<protein>
    <submittedName>
        <fullName evidence="1">Halovibrin</fullName>
    </submittedName>
</protein>
<organism evidence="1">
    <name type="scientific">Erwinia amylovora ATCC BAA-2158</name>
    <dbReference type="NCBI Taxonomy" id="889211"/>
    <lineage>
        <taxon>Bacteria</taxon>
        <taxon>Pseudomonadati</taxon>
        <taxon>Pseudomonadota</taxon>
        <taxon>Gammaproteobacteria</taxon>
        <taxon>Enterobacterales</taxon>
        <taxon>Erwiniaceae</taxon>
        <taxon>Erwinia</taxon>
    </lineage>
</organism>
<accession>E5B7Q1</accession>
<reference evidence="1" key="1">
    <citation type="journal article" date="2011" name="J. Bacteriol.">
        <title>Genome Sequence of an Erwinia amylovora Strain with Pathogenicity Restricted to Rubus Plants.</title>
        <authorList>
            <person name="Powney R."/>
            <person name="Smits T.H."/>
            <person name="Sawbridge T."/>
            <person name="Frey B."/>
            <person name="Blom J."/>
            <person name="Frey J.E."/>
            <person name="Plummer K.M."/>
            <person name="Beer S.V."/>
            <person name="Luck J."/>
            <person name="Duffy B."/>
            <person name="Rodoni B."/>
        </authorList>
    </citation>
    <scope>NUCLEOTIDE SEQUENCE</scope>
    <source>
        <strain evidence="1">ATCC BAA-2158</strain>
    </source>
</reference>
<gene>
    <name evidence="1" type="primary">HvnC</name>
    <name evidence="1" type="ORF">EAIL5_2686</name>
</gene>
<dbReference type="AlphaFoldDB" id="E5B7Q1"/>
<name>E5B7Q1_ERWAM</name>